<accession>A0ACD5AMT5</accession>
<sequence length="75" mass="7636">MSAGVTWLGLGFTLGTAGLVTYGLAVLPCTAAVREEDAEPVCRPARRTALAMGVLASASLVVGTVYLVLHATNFG</sequence>
<name>A0ACD5AMT5_9ACTN</name>
<dbReference type="EMBL" id="CP146022">
    <property type="protein sequence ID" value="WWQ68521.1"/>
    <property type="molecule type" value="Genomic_DNA"/>
</dbReference>
<evidence type="ECO:0000313" key="1">
    <source>
        <dbReference type="EMBL" id="WWQ68521.1"/>
    </source>
</evidence>
<evidence type="ECO:0000313" key="2">
    <source>
        <dbReference type="Proteomes" id="UP001432251"/>
    </source>
</evidence>
<organism evidence="1 2">
    <name type="scientific">Streptomyces citrinus</name>
    <dbReference type="NCBI Taxonomy" id="3118173"/>
    <lineage>
        <taxon>Bacteria</taxon>
        <taxon>Bacillati</taxon>
        <taxon>Actinomycetota</taxon>
        <taxon>Actinomycetes</taxon>
        <taxon>Kitasatosporales</taxon>
        <taxon>Streptomycetaceae</taxon>
        <taxon>Streptomyces</taxon>
    </lineage>
</organism>
<keyword evidence="2" id="KW-1185">Reference proteome</keyword>
<protein>
    <submittedName>
        <fullName evidence="1">Uncharacterized protein</fullName>
    </submittedName>
</protein>
<dbReference type="Proteomes" id="UP001432251">
    <property type="component" value="Chromosome"/>
</dbReference>
<proteinExistence type="predicted"/>
<reference evidence="1" key="1">
    <citation type="journal article" date="2025" name="Int. J. Syst. Evol. Microbiol.">
        <title>Streptomyces citrinus sp. nov., with yellow diffusible pigment.</title>
        <authorList>
            <person name="He Y."/>
            <person name="Yang E."/>
            <person name="Xu J."/>
            <person name="Sun Y."/>
            <person name="Sun L."/>
        </authorList>
    </citation>
    <scope>NUCLEOTIDE SEQUENCE</scope>
    <source>
        <strain evidence="1">Q6</strain>
    </source>
</reference>
<gene>
    <name evidence="1" type="ORF">V2W30_37775</name>
</gene>